<dbReference type="InterPro" id="IPR007110">
    <property type="entry name" value="Ig-like_dom"/>
</dbReference>
<reference evidence="2 3" key="1">
    <citation type="submission" date="2018-11" db="EMBL/GenBank/DDBJ databases">
        <authorList>
            <consortium name="Pathogen Informatics"/>
        </authorList>
    </citation>
    <scope>NUCLEOTIDE SEQUENCE [LARGE SCALE GENOMIC DNA]</scope>
</reference>
<feature type="domain" description="Ig-like" evidence="1">
    <location>
        <begin position="1"/>
        <end position="86"/>
    </location>
</feature>
<dbReference type="CDD" id="cd00096">
    <property type="entry name" value="Ig"/>
    <property type="match status" value="1"/>
</dbReference>
<accession>A0A3P6RVZ0</accession>
<dbReference type="AlphaFoldDB" id="A0A3P6RVZ0"/>
<evidence type="ECO:0000313" key="2">
    <source>
        <dbReference type="EMBL" id="VDK64359.1"/>
    </source>
</evidence>
<name>A0A3P6RVZ0_9BILA</name>
<gene>
    <name evidence="2" type="ORF">GPUH_LOCUS8679</name>
</gene>
<dbReference type="EMBL" id="UYRT01025924">
    <property type="protein sequence ID" value="VDK64359.1"/>
    <property type="molecule type" value="Genomic_DNA"/>
</dbReference>
<dbReference type="InterPro" id="IPR013783">
    <property type="entry name" value="Ig-like_fold"/>
</dbReference>
<dbReference type="InterPro" id="IPR036179">
    <property type="entry name" value="Ig-like_dom_sf"/>
</dbReference>
<keyword evidence="3" id="KW-1185">Reference proteome</keyword>
<dbReference type="OrthoDB" id="9355041at2759"/>
<dbReference type="Proteomes" id="UP000271098">
    <property type="component" value="Unassembled WGS sequence"/>
</dbReference>
<evidence type="ECO:0000259" key="1">
    <source>
        <dbReference type="PROSITE" id="PS50835"/>
    </source>
</evidence>
<proteinExistence type="predicted"/>
<sequence length="141" mass="16035">MERHIVLDRLAQVCCNVTESNPPATHFRYLRDSEQLANDTNHIILVDASNQSSCLKILRPTENDLGEYQCEVSNGKSKSHQMVIVKEATPPGEVHVSLQDVGMTYVVWKIDEGTDEQLPIRSYIIEYIKKSILDQVCLHIQ</sequence>
<evidence type="ECO:0000313" key="3">
    <source>
        <dbReference type="Proteomes" id="UP000271098"/>
    </source>
</evidence>
<organism evidence="2 3">
    <name type="scientific">Gongylonema pulchrum</name>
    <dbReference type="NCBI Taxonomy" id="637853"/>
    <lineage>
        <taxon>Eukaryota</taxon>
        <taxon>Metazoa</taxon>
        <taxon>Ecdysozoa</taxon>
        <taxon>Nematoda</taxon>
        <taxon>Chromadorea</taxon>
        <taxon>Rhabditida</taxon>
        <taxon>Spirurina</taxon>
        <taxon>Spiruromorpha</taxon>
        <taxon>Spiruroidea</taxon>
        <taxon>Gongylonematidae</taxon>
        <taxon>Gongylonema</taxon>
    </lineage>
</organism>
<protein>
    <recommendedName>
        <fullName evidence="1">Ig-like domain-containing protein</fullName>
    </recommendedName>
</protein>
<dbReference type="Gene3D" id="2.60.40.10">
    <property type="entry name" value="Immunoglobulins"/>
    <property type="match status" value="1"/>
</dbReference>
<dbReference type="SUPFAM" id="SSF48726">
    <property type="entry name" value="Immunoglobulin"/>
    <property type="match status" value="1"/>
</dbReference>
<dbReference type="PROSITE" id="PS50835">
    <property type="entry name" value="IG_LIKE"/>
    <property type="match status" value="1"/>
</dbReference>